<keyword evidence="1" id="KW-1133">Transmembrane helix</keyword>
<reference evidence="2" key="1">
    <citation type="journal article" date="2025" name="Foods">
        <title>Unveiling the Microbial Signatures of Arabica Coffee Cherries: Insights into Ripeness Specific Diversity, Functional Traits, and Implications for Quality and Safety.</title>
        <authorList>
            <consortium name="RefSeq"/>
            <person name="Tenea G.N."/>
            <person name="Cifuentes V."/>
            <person name="Reyes P."/>
            <person name="Cevallos-Vallejos M."/>
        </authorList>
    </citation>
    <scope>NUCLEOTIDE SEQUENCE [LARGE SCALE GENOMIC DNA]</scope>
</reference>
<name>A0A6P6X8D4_COFAR</name>
<dbReference type="PANTHER" id="PTHR12861">
    <property type="entry name" value="TRANSLOCON-ASSOCIATED PROTEIN, BETA SUBUNIT PRECURSOR TRAP-BETA SIGNAL SEQUENCE RECEPTOR BETA SUBUNIT"/>
    <property type="match status" value="1"/>
</dbReference>
<evidence type="ECO:0000313" key="2">
    <source>
        <dbReference type="Proteomes" id="UP001652660"/>
    </source>
</evidence>
<reference evidence="3" key="2">
    <citation type="submission" date="2025-08" db="UniProtKB">
        <authorList>
            <consortium name="RefSeq"/>
        </authorList>
    </citation>
    <scope>IDENTIFICATION</scope>
    <source>
        <tissue evidence="3">Leaves</tissue>
    </source>
</reference>
<organism evidence="2 3">
    <name type="scientific">Coffea arabica</name>
    <name type="common">Arabian coffee</name>
    <dbReference type="NCBI Taxonomy" id="13443"/>
    <lineage>
        <taxon>Eukaryota</taxon>
        <taxon>Viridiplantae</taxon>
        <taxon>Streptophyta</taxon>
        <taxon>Embryophyta</taxon>
        <taxon>Tracheophyta</taxon>
        <taxon>Spermatophyta</taxon>
        <taxon>Magnoliopsida</taxon>
        <taxon>eudicotyledons</taxon>
        <taxon>Gunneridae</taxon>
        <taxon>Pentapetalae</taxon>
        <taxon>asterids</taxon>
        <taxon>lamiids</taxon>
        <taxon>Gentianales</taxon>
        <taxon>Rubiaceae</taxon>
        <taxon>Ixoroideae</taxon>
        <taxon>Gardenieae complex</taxon>
        <taxon>Bertiereae - Coffeeae clade</taxon>
        <taxon>Coffeeae</taxon>
        <taxon>Coffea</taxon>
    </lineage>
</organism>
<dbReference type="Proteomes" id="UP001652660">
    <property type="component" value="Chromosome 4e"/>
</dbReference>
<dbReference type="PANTHER" id="PTHR12861:SF7">
    <property type="entry name" value="TRANSLOCON-ASSOCIATED PROTEIN SUBUNIT BETA-LIKE"/>
    <property type="match status" value="1"/>
</dbReference>
<dbReference type="GO" id="GO:0005783">
    <property type="term" value="C:endoplasmic reticulum"/>
    <property type="evidence" value="ECO:0007669"/>
    <property type="project" value="TreeGrafter"/>
</dbReference>
<keyword evidence="1" id="KW-0472">Membrane</keyword>
<dbReference type="GeneID" id="113740677"/>
<dbReference type="OrthoDB" id="5860827at2759"/>
<dbReference type="AlphaFoldDB" id="A0A6P6X8D4"/>
<proteinExistence type="predicted"/>
<sequence>MAEALPSLLSTPILLLALILVALSVFCAIALSETPFSLAHKKASLTKLNSGCERVSVTIDIYNRGLSTVYDLSAADDSWSLDVFDVVTGNTSKSWKTVDGGAHVSHSFELEPKAKSVYHGAAALITFRLPTKSKKLPAKHGSHILVILLVGCFAHIIVSPSKSSTRNVIKKRN</sequence>
<protein>
    <submittedName>
        <fullName evidence="3">Uncharacterized protein</fullName>
    </submittedName>
</protein>
<dbReference type="Pfam" id="PF05753">
    <property type="entry name" value="TRAP_beta"/>
    <property type="match status" value="1"/>
</dbReference>
<feature type="transmembrane region" description="Helical" evidence="1">
    <location>
        <begin position="141"/>
        <end position="158"/>
    </location>
</feature>
<evidence type="ECO:0000256" key="1">
    <source>
        <dbReference type="SAM" id="Phobius"/>
    </source>
</evidence>
<dbReference type="RefSeq" id="XP_027124013.1">
    <property type="nucleotide sequence ID" value="XM_027268212.2"/>
</dbReference>
<keyword evidence="2" id="KW-1185">Reference proteome</keyword>
<evidence type="ECO:0000313" key="3">
    <source>
        <dbReference type="RefSeq" id="XP_027124013.1"/>
    </source>
</evidence>
<gene>
    <name evidence="3" type="primary">LOC113740677</name>
</gene>
<feature type="transmembrane region" description="Helical" evidence="1">
    <location>
        <begin position="12"/>
        <end position="32"/>
    </location>
</feature>
<accession>A0A6P6X8D4</accession>
<keyword evidence="1" id="KW-0812">Transmembrane</keyword>